<gene>
    <name evidence="2" type="ORF">EO244_11895</name>
</gene>
<keyword evidence="1" id="KW-0812">Transmembrane</keyword>
<organism evidence="2 3">
    <name type="scientific">Ancylomarina salipaludis</name>
    <dbReference type="NCBI Taxonomy" id="2501299"/>
    <lineage>
        <taxon>Bacteria</taxon>
        <taxon>Pseudomonadati</taxon>
        <taxon>Bacteroidota</taxon>
        <taxon>Bacteroidia</taxon>
        <taxon>Marinilabiliales</taxon>
        <taxon>Marinifilaceae</taxon>
        <taxon>Ancylomarina</taxon>
    </lineage>
</organism>
<dbReference type="AlphaFoldDB" id="A0A4Q1JL70"/>
<accession>A0A4Q1JL70</accession>
<dbReference type="RefSeq" id="WP_129254901.1">
    <property type="nucleotide sequence ID" value="NZ_SAXA01000010.1"/>
</dbReference>
<feature type="transmembrane region" description="Helical" evidence="1">
    <location>
        <begin position="7"/>
        <end position="29"/>
    </location>
</feature>
<evidence type="ECO:0000313" key="3">
    <source>
        <dbReference type="Proteomes" id="UP000289703"/>
    </source>
</evidence>
<comment type="caution">
    <text evidence="2">The sequence shown here is derived from an EMBL/GenBank/DDBJ whole genome shotgun (WGS) entry which is preliminary data.</text>
</comment>
<evidence type="ECO:0000313" key="2">
    <source>
        <dbReference type="EMBL" id="RXQ92245.1"/>
    </source>
</evidence>
<name>A0A4Q1JL70_9BACT</name>
<dbReference type="Proteomes" id="UP000289703">
    <property type="component" value="Unassembled WGS sequence"/>
</dbReference>
<evidence type="ECO:0000256" key="1">
    <source>
        <dbReference type="SAM" id="Phobius"/>
    </source>
</evidence>
<proteinExistence type="predicted"/>
<dbReference type="EMBL" id="SAXA01000010">
    <property type="protein sequence ID" value="RXQ92245.1"/>
    <property type="molecule type" value="Genomic_DNA"/>
</dbReference>
<protein>
    <submittedName>
        <fullName evidence="2">Uncharacterized protein</fullName>
    </submittedName>
</protein>
<reference evidence="2 3" key="1">
    <citation type="submission" date="2019-01" db="EMBL/GenBank/DDBJ databases">
        <title>Ancylomarina salipaludis sp. nov., isolated from a salt marsh.</title>
        <authorList>
            <person name="Yoon J.-H."/>
        </authorList>
    </citation>
    <scope>NUCLEOTIDE SEQUENCE [LARGE SCALE GENOMIC DNA]</scope>
    <source>
        <strain evidence="2 3">SHSM-M15</strain>
    </source>
</reference>
<sequence length="69" mass="8074">MNKKLNFWYFIVSIIILIVMRGLELYSLIKIDINIYYVIIGTSIAALGNYVVILIQKRNVNRKTNNLLK</sequence>
<keyword evidence="1" id="KW-1133">Transmembrane helix</keyword>
<keyword evidence="3" id="KW-1185">Reference proteome</keyword>
<keyword evidence="1" id="KW-0472">Membrane</keyword>
<feature type="transmembrane region" description="Helical" evidence="1">
    <location>
        <begin position="35"/>
        <end position="55"/>
    </location>
</feature>